<evidence type="ECO:0000313" key="2">
    <source>
        <dbReference type="EMBL" id="KAI5071065.1"/>
    </source>
</evidence>
<dbReference type="InterPro" id="IPR000639">
    <property type="entry name" value="Epox_hydrolase-like"/>
</dbReference>
<dbReference type="OrthoDB" id="6431331at2759"/>
<accession>A0A9D4ZF65</accession>
<gene>
    <name evidence="2" type="ORF">GOP47_0013316</name>
</gene>
<name>A0A9D4ZF65_ADICA</name>
<dbReference type="SUPFAM" id="SSF53474">
    <property type="entry name" value="alpha/beta-Hydrolases"/>
    <property type="match status" value="1"/>
</dbReference>
<dbReference type="Gene3D" id="3.40.50.1820">
    <property type="entry name" value="alpha/beta hydrolase"/>
    <property type="match status" value="1"/>
</dbReference>
<dbReference type="Proteomes" id="UP000886520">
    <property type="component" value="Chromosome 13"/>
</dbReference>
<evidence type="ECO:0000259" key="1">
    <source>
        <dbReference type="Pfam" id="PF00561"/>
    </source>
</evidence>
<dbReference type="EMBL" id="JABFUD020000013">
    <property type="protein sequence ID" value="KAI5071065.1"/>
    <property type="molecule type" value="Genomic_DNA"/>
</dbReference>
<dbReference type="PRINTS" id="PR00412">
    <property type="entry name" value="EPOXHYDRLASE"/>
</dbReference>
<feature type="domain" description="AB hydrolase-1" evidence="1">
    <location>
        <begin position="134"/>
        <end position="366"/>
    </location>
</feature>
<dbReference type="PRINTS" id="PR00111">
    <property type="entry name" value="ABHYDROLASE"/>
</dbReference>
<reference evidence="2" key="1">
    <citation type="submission" date="2021-01" db="EMBL/GenBank/DDBJ databases">
        <title>Adiantum capillus-veneris genome.</title>
        <authorList>
            <person name="Fang Y."/>
            <person name="Liao Q."/>
        </authorList>
    </citation>
    <scope>NUCLEOTIDE SEQUENCE</scope>
    <source>
        <strain evidence="2">H3</strain>
        <tissue evidence="2">Leaf</tissue>
    </source>
</reference>
<dbReference type="InterPro" id="IPR000073">
    <property type="entry name" value="AB_hydrolase_1"/>
</dbReference>
<evidence type="ECO:0000313" key="3">
    <source>
        <dbReference type="Proteomes" id="UP000886520"/>
    </source>
</evidence>
<dbReference type="Pfam" id="PF00561">
    <property type="entry name" value="Abhydrolase_1"/>
    <property type="match status" value="1"/>
</dbReference>
<keyword evidence="3" id="KW-1185">Reference proteome</keyword>
<dbReference type="InterPro" id="IPR029058">
    <property type="entry name" value="AB_hydrolase_fold"/>
</dbReference>
<dbReference type="PANTHER" id="PTHR43689">
    <property type="entry name" value="HYDROLASE"/>
    <property type="match status" value="1"/>
</dbReference>
<dbReference type="GO" id="GO:0003824">
    <property type="term" value="F:catalytic activity"/>
    <property type="evidence" value="ECO:0007669"/>
    <property type="project" value="InterPro"/>
</dbReference>
<sequence length="379" mass="41698">MEQARSAIGLSSSAFAVGSTREADLRCMLRHSRAKLMHAKSIGIFMVKGDGQMKHVVPAVRATATFDYKNAAAPIDAGNPTFPSFLPPQVQHLQDSAARAIASRIRRLPVQTSLTSNPIMTSCVKPRVINKDLPPVLLLHGFDSSCLEWKNAYPRIEKANIECWAFDILGWGFSYSENLSSVGVAAKREHLYEFWRSYINRPMVLVGASLGGAAAIDFTLAHPEAVSKLVLVNAQGYAKGTGRKANFPKFMAYAGVFLLKNVLLRTYASLLIHHNISWATLLDQTNVGRLHCLMPGWAKASVDFMLSGGYNVASGICKISKDTLVIWGEEDRIISKDVPQRLKEDLPHARLVFISNSGHLPHLEEPEAVATLISEFCRT</sequence>
<organism evidence="2 3">
    <name type="scientific">Adiantum capillus-veneris</name>
    <name type="common">Maidenhair fern</name>
    <dbReference type="NCBI Taxonomy" id="13818"/>
    <lineage>
        <taxon>Eukaryota</taxon>
        <taxon>Viridiplantae</taxon>
        <taxon>Streptophyta</taxon>
        <taxon>Embryophyta</taxon>
        <taxon>Tracheophyta</taxon>
        <taxon>Polypodiopsida</taxon>
        <taxon>Polypodiidae</taxon>
        <taxon>Polypodiales</taxon>
        <taxon>Pteridineae</taxon>
        <taxon>Pteridaceae</taxon>
        <taxon>Vittarioideae</taxon>
        <taxon>Adiantum</taxon>
    </lineage>
</organism>
<comment type="caution">
    <text evidence="2">The sequence shown here is derived from an EMBL/GenBank/DDBJ whole genome shotgun (WGS) entry which is preliminary data.</text>
</comment>
<protein>
    <recommendedName>
        <fullName evidence="1">AB hydrolase-1 domain-containing protein</fullName>
    </recommendedName>
</protein>
<dbReference type="AlphaFoldDB" id="A0A9D4ZF65"/>
<proteinExistence type="predicted"/>
<dbReference type="PANTHER" id="PTHR43689:SF8">
    <property type="entry name" value="ALPHA_BETA-HYDROLASES SUPERFAMILY PROTEIN"/>
    <property type="match status" value="1"/>
</dbReference>